<dbReference type="PANTHER" id="PTHR30273:SF2">
    <property type="entry name" value="PROTEIN FECR"/>
    <property type="match status" value="1"/>
</dbReference>
<evidence type="ECO:0000313" key="3">
    <source>
        <dbReference type="EMBL" id="MBY8821063.1"/>
    </source>
</evidence>
<name>A0ABS7PIE2_9SPHN</name>
<evidence type="ECO:0000259" key="2">
    <source>
        <dbReference type="Pfam" id="PF16220"/>
    </source>
</evidence>
<dbReference type="InterPro" id="IPR032623">
    <property type="entry name" value="FecR_N"/>
</dbReference>
<dbReference type="InterPro" id="IPR006860">
    <property type="entry name" value="FecR"/>
</dbReference>
<dbReference type="PIRSF" id="PIRSF018266">
    <property type="entry name" value="FecR"/>
    <property type="match status" value="1"/>
</dbReference>
<dbReference type="EMBL" id="JAINVV010000001">
    <property type="protein sequence ID" value="MBY8821063.1"/>
    <property type="molecule type" value="Genomic_DNA"/>
</dbReference>
<organism evidence="3 4">
    <name type="scientific">Sphingomonas colocasiae</name>
    <dbReference type="NCBI Taxonomy" id="1848973"/>
    <lineage>
        <taxon>Bacteria</taxon>
        <taxon>Pseudomonadati</taxon>
        <taxon>Pseudomonadota</taxon>
        <taxon>Alphaproteobacteria</taxon>
        <taxon>Sphingomonadales</taxon>
        <taxon>Sphingomonadaceae</taxon>
        <taxon>Sphingomonas</taxon>
    </lineage>
</organism>
<feature type="domain" description="FecR N-terminal" evidence="2">
    <location>
        <begin position="9"/>
        <end position="47"/>
    </location>
</feature>
<dbReference type="PANTHER" id="PTHR30273">
    <property type="entry name" value="PERIPLASMIC SIGNAL SENSOR AND SIGMA FACTOR ACTIVATOR FECR-RELATED"/>
    <property type="match status" value="1"/>
</dbReference>
<protein>
    <submittedName>
        <fullName evidence="3">FecR domain-containing protein</fullName>
    </submittedName>
</protein>
<proteinExistence type="predicted"/>
<dbReference type="Pfam" id="PF16220">
    <property type="entry name" value="DUF4880"/>
    <property type="match status" value="1"/>
</dbReference>
<dbReference type="RefSeq" id="WP_222988153.1">
    <property type="nucleotide sequence ID" value="NZ_JAINVV010000001.1"/>
</dbReference>
<dbReference type="Pfam" id="PF04773">
    <property type="entry name" value="FecR"/>
    <property type="match status" value="1"/>
</dbReference>
<dbReference type="Proteomes" id="UP000706039">
    <property type="component" value="Unassembled WGS sequence"/>
</dbReference>
<evidence type="ECO:0000259" key="1">
    <source>
        <dbReference type="Pfam" id="PF04773"/>
    </source>
</evidence>
<comment type="caution">
    <text evidence="3">The sequence shown here is derived from an EMBL/GenBank/DDBJ whole genome shotgun (WGS) entry which is preliminary data.</text>
</comment>
<evidence type="ECO:0000313" key="4">
    <source>
        <dbReference type="Proteomes" id="UP000706039"/>
    </source>
</evidence>
<accession>A0ABS7PIE2</accession>
<keyword evidence="4" id="KW-1185">Reference proteome</keyword>
<dbReference type="InterPro" id="IPR012373">
    <property type="entry name" value="Ferrdict_sens_TM"/>
</dbReference>
<dbReference type="Gene3D" id="3.55.50.30">
    <property type="match status" value="1"/>
</dbReference>
<feature type="domain" description="FecR protein" evidence="1">
    <location>
        <begin position="103"/>
        <end position="194"/>
    </location>
</feature>
<sequence>MKFSDDIREEAANWFAALRRGPMTVEERSEYDVWRQSPVNQAALNSMHELWGELAGLNPDAVKPQHSPVVSRRWLPVAASVALMVGAGALFVSWPGAEQGSSQIATAIGEQRTATMPDGSVITANVATKLAFAEKHNERTVDLGEGEAVFFVRKDKSRPFLVRTEDYEVRAVGTAFNVRNRDGQLDVAVIEGVVAIKALSGPRRGQEIARITAGKRVSLGDATALPPTTAVVAAAIPSEGIAEWRTRTLDYEDAPISRVVEDLNLFFPRQVKLADPKLGDQRVTIRLQVEDRERALGTLADILGLKITKGRDQETLSE</sequence>
<dbReference type="Gene3D" id="2.60.120.1440">
    <property type="match status" value="1"/>
</dbReference>
<gene>
    <name evidence="3" type="ORF">K7G82_02090</name>
</gene>
<reference evidence="3 4" key="1">
    <citation type="submission" date="2021-08" db="EMBL/GenBank/DDBJ databases">
        <authorList>
            <person name="Tuo L."/>
        </authorList>
    </citation>
    <scope>NUCLEOTIDE SEQUENCE [LARGE SCALE GENOMIC DNA]</scope>
    <source>
        <strain evidence="3 4">JCM 31229</strain>
    </source>
</reference>